<protein>
    <submittedName>
        <fullName evidence="1">Uncharacterized protein</fullName>
    </submittedName>
</protein>
<proteinExistence type="predicted"/>
<organism evidence="1">
    <name type="scientific">Anguilla anguilla</name>
    <name type="common">European freshwater eel</name>
    <name type="synonym">Muraena anguilla</name>
    <dbReference type="NCBI Taxonomy" id="7936"/>
    <lineage>
        <taxon>Eukaryota</taxon>
        <taxon>Metazoa</taxon>
        <taxon>Chordata</taxon>
        <taxon>Craniata</taxon>
        <taxon>Vertebrata</taxon>
        <taxon>Euteleostomi</taxon>
        <taxon>Actinopterygii</taxon>
        <taxon>Neopterygii</taxon>
        <taxon>Teleostei</taxon>
        <taxon>Anguilliformes</taxon>
        <taxon>Anguillidae</taxon>
        <taxon>Anguilla</taxon>
    </lineage>
</organism>
<dbReference type="AlphaFoldDB" id="A0A0E9PH91"/>
<reference evidence="1" key="1">
    <citation type="submission" date="2014-11" db="EMBL/GenBank/DDBJ databases">
        <authorList>
            <person name="Amaro Gonzalez C."/>
        </authorList>
    </citation>
    <scope>NUCLEOTIDE SEQUENCE</scope>
</reference>
<dbReference type="EMBL" id="GBXM01105142">
    <property type="protein sequence ID" value="JAH03435.1"/>
    <property type="molecule type" value="Transcribed_RNA"/>
</dbReference>
<sequence>MPLSLSRQTEKTRHRSELFKTAVNLHEIVAYPRRM</sequence>
<reference evidence="1" key="2">
    <citation type="journal article" date="2015" name="Fish Shellfish Immunol.">
        <title>Early steps in the European eel (Anguilla anguilla)-Vibrio vulnificus interaction in the gills: Role of the RtxA13 toxin.</title>
        <authorList>
            <person name="Callol A."/>
            <person name="Pajuelo D."/>
            <person name="Ebbesson L."/>
            <person name="Teles M."/>
            <person name="MacKenzie S."/>
            <person name="Amaro C."/>
        </authorList>
    </citation>
    <scope>NUCLEOTIDE SEQUENCE</scope>
</reference>
<accession>A0A0E9PH91</accession>
<evidence type="ECO:0000313" key="1">
    <source>
        <dbReference type="EMBL" id="JAH03435.1"/>
    </source>
</evidence>
<name>A0A0E9PH91_ANGAN</name>